<feature type="binding site" evidence="13">
    <location>
        <position position="154"/>
    </location>
    <ligand>
        <name>substrate</name>
    </ligand>
</feature>
<evidence type="ECO:0000256" key="3">
    <source>
        <dbReference type="ARBA" id="ARBA00008982"/>
    </source>
</evidence>
<keyword evidence="12 13" id="KW-0324">Glycolysis</keyword>
<evidence type="ECO:0000256" key="13">
    <source>
        <dbReference type="HAMAP-Rule" id="MF_00145"/>
    </source>
</evidence>
<dbReference type="GO" id="GO:0043531">
    <property type="term" value="F:ADP binding"/>
    <property type="evidence" value="ECO:0007669"/>
    <property type="project" value="TreeGrafter"/>
</dbReference>
<dbReference type="InterPro" id="IPR015824">
    <property type="entry name" value="Phosphoglycerate_kinase_N"/>
</dbReference>
<dbReference type="FunFam" id="3.40.50.1260:FF:000006">
    <property type="entry name" value="Phosphoglycerate kinase"/>
    <property type="match status" value="1"/>
</dbReference>
<keyword evidence="8 13" id="KW-0808">Transferase</keyword>
<keyword evidence="7 13" id="KW-0963">Cytoplasm</keyword>
<dbReference type="PANTHER" id="PTHR11406">
    <property type="entry name" value="PHOSPHOGLYCERATE KINASE"/>
    <property type="match status" value="1"/>
</dbReference>
<evidence type="ECO:0000313" key="18">
    <source>
        <dbReference type="Proteomes" id="UP000034705"/>
    </source>
</evidence>
<evidence type="ECO:0000256" key="12">
    <source>
        <dbReference type="ARBA" id="ARBA00023152"/>
    </source>
</evidence>
<keyword evidence="10 13" id="KW-0418">Kinase</keyword>
<dbReference type="SUPFAM" id="SSF53748">
    <property type="entry name" value="Phosphoglycerate kinase"/>
    <property type="match status" value="1"/>
</dbReference>
<dbReference type="Pfam" id="PF00162">
    <property type="entry name" value="PGK"/>
    <property type="match status" value="1"/>
</dbReference>
<evidence type="ECO:0000313" key="17">
    <source>
        <dbReference type="EMBL" id="KKU30764.1"/>
    </source>
</evidence>
<gene>
    <name evidence="13" type="primary">pgk</name>
    <name evidence="17" type="ORF">UX45_C0035G0003</name>
</gene>
<feature type="binding site" evidence="13 14">
    <location>
        <begin position="62"/>
        <end position="65"/>
    </location>
    <ligand>
        <name>substrate</name>
    </ligand>
</feature>
<dbReference type="HAMAP" id="MF_00145">
    <property type="entry name" value="Phosphoglyc_kinase"/>
    <property type="match status" value="1"/>
</dbReference>
<evidence type="ECO:0000256" key="4">
    <source>
        <dbReference type="ARBA" id="ARBA00011245"/>
    </source>
</evidence>
<feature type="binding site" evidence="14">
    <location>
        <position position="39"/>
    </location>
    <ligand>
        <name>(2R)-3-phosphoglycerate</name>
        <dbReference type="ChEBI" id="CHEBI:58272"/>
    </ligand>
</feature>
<dbReference type="GO" id="GO:0004618">
    <property type="term" value="F:phosphoglycerate kinase activity"/>
    <property type="evidence" value="ECO:0007669"/>
    <property type="project" value="UniProtKB-UniRule"/>
</dbReference>
<comment type="subunit">
    <text evidence="4 13">Monomer.</text>
</comment>
<dbReference type="PIRSF" id="PIRSF000724">
    <property type="entry name" value="Pgk"/>
    <property type="match status" value="1"/>
</dbReference>
<reference evidence="17 18" key="1">
    <citation type="journal article" date="2015" name="Nature">
        <title>rRNA introns, odd ribosomes, and small enigmatic genomes across a large radiation of phyla.</title>
        <authorList>
            <person name="Brown C.T."/>
            <person name="Hug L.A."/>
            <person name="Thomas B.C."/>
            <person name="Sharon I."/>
            <person name="Castelle C.J."/>
            <person name="Singh A."/>
            <person name="Wilkins M.J."/>
            <person name="Williams K.H."/>
            <person name="Banfield J.F."/>
        </authorList>
    </citation>
    <scope>NUCLEOTIDE SEQUENCE [LARGE SCALE GENOMIC DNA]</scope>
</reference>
<dbReference type="GO" id="GO:0006094">
    <property type="term" value="P:gluconeogenesis"/>
    <property type="evidence" value="ECO:0007669"/>
    <property type="project" value="TreeGrafter"/>
</dbReference>
<dbReference type="PROSITE" id="PS00111">
    <property type="entry name" value="PGLYCERATE_KINASE"/>
    <property type="match status" value="1"/>
</dbReference>
<dbReference type="PRINTS" id="PR00477">
    <property type="entry name" value="PHGLYCKINASE"/>
</dbReference>
<comment type="catalytic activity">
    <reaction evidence="1 13 16">
        <text>(2R)-3-phosphoglycerate + ATP = (2R)-3-phospho-glyceroyl phosphate + ADP</text>
        <dbReference type="Rhea" id="RHEA:14801"/>
        <dbReference type="ChEBI" id="CHEBI:30616"/>
        <dbReference type="ChEBI" id="CHEBI:57604"/>
        <dbReference type="ChEBI" id="CHEBI:58272"/>
        <dbReference type="ChEBI" id="CHEBI:456216"/>
        <dbReference type="EC" id="2.7.2.3"/>
    </reaction>
</comment>
<feature type="binding site" evidence="13 15">
    <location>
        <position position="204"/>
    </location>
    <ligand>
        <name>ATP</name>
        <dbReference type="ChEBI" id="CHEBI:30616"/>
    </ligand>
</feature>
<keyword evidence="9 13" id="KW-0547">Nucleotide-binding</keyword>
<evidence type="ECO:0000256" key="6">
    <source>
        <dbReference type="ARBA" id="ARBA00016471"/>
    </source>
</evidence>
<dbReference type="PATRIC" id="fig|1619001.3.peg.1023"/>
<feature type="binding site" evidence="13">
    <location>
        <position position="121"/>
    </location>
    <ligand>
        <name>substrate</name>
    </ligand>
</feature>
<evidence type="ECO:0000256" key="10">
    <source>
        <dbReference type="ARBA" id="ARBA00022777"/>
    </source>
</evidence>
<protein>
    <recommendedName>
        <fullName evidence="6 13">Phosphoglycerate kinase</fullName>
        <ecNumber evidence="5 13">2.7.2.3</ecNumber>
    </recommendedName>
</protein>
<comment type="similarity">
    <text evidence="3 13 16">Belongs to the phosphoglycerate kinase family.</text>
</comment>
<dbReference type="InterPro" id="IPR036043">
    <property type="entry name" value="Phosphoglycerate_kinase_sf"/>
</dbReference>
<dbReference type="EMBL" id="LCMG01000035">
    <property type="protein sequence ID" value="KKU30764.1"/>
    <property type="molecule type" value="Genomic_DNA"/>
</dbReference>
<dbReference type="AlphaFoldDB" id="A0A0G1PD96"/>
<dbReference type="EC" id="2.7.2.3" evidence="5 13"/>
<feature type="binding site" evidence="14">
    <location>
        <begin position="22"/>
        <end position="24"/>
    </location>
    <ligand>
        <name>substrate</name>
    </ligand>
</feature>
<dbReference type="PANTHER" id="PTHR11406:SF23">
    <property type="entry name" value="PHOSPHOGLYCERATE KINASE 1, CHLOROPLASTIC-RELATED"/>
    <property type="match status" value="1"/>
</dbReference>
<dbReference type="Gene3D" id="3.40.50.1260">
    <property type="entry name" value="Phosphoglycerate kinase, N-terminal domain"/>
    <property type="match status" value="2"/>
</dbReference>
<sequence>MKLRTLRASMPLCGKRVLMRIDANVPIKKGKAVDGPQGRIARSAVDIDWLMQRGARIIIMTHLGRPEGKFVSAYSVAPVAKRLSELLKTKVKTVRGIVDEKAQKAVTRLENGEVLLLENIRFHPLEKKDDPGFAKQLAALGDLYINDAFAVCHRPQTSVHAITKEIPSYAGPLLAQEVTILTKAMQHPRAPFVLVVGGVKMETKLPVIQRLLPRVSTVLVGGALAHAFLKAKGMEIGRSVYDKEGVAQAAQMLKEAGKKIILPEDVVVVSSLRKDAAKRVVGITEVEPKDRIVDIGPKTIERFLTLIREARTIVWNGPLGYCEIKPFAKGTFEIAEAIAKRTGKALTIVGGGDTGPVIEEGGFTDQYTLLSTGGGAMLTFLSGESMPPIDALEI</sequence>
<comment type="caution">
    <text evidence="17">The sequence shown here is derived from an EMBL/GenBank/DDBJ whole genome shotgun (WGS) entry which is preliminary data.</text>
</comment>
<comment type="pathway">
    <text evidence="2 13">Carbohydrate degradation; glycolysis; pyruvate from D-glyceraldehyde 3-phosphate: step 2/5.</text>
</comment>
<evidence type="ECO:0000256" key="15">
    <source>
        <dbReference type="PIRSR" id="PIRSR000724-2"/>
    </source>
</evidence>
<feature type="binding site" evidence="13 15">
    <location>
        <begin position="351"/>
        <end position="354"/>
    </location>
    <ligand>
        <name>ATP</name>
        <dbReference type="ChEBI" id="CHEBI:30616"/>
    </ligand>
</feature>
<feature type="binding site" evidence="14">
    <location>
        <position position="154"/>
    </location>
    <ligand>
        <name>(2R)-3-phosphoglycerate</name>
        <dbReference type="ChEBI" id="CHEBI:58272"/>
    </ligand>
</feature>
<dbReference type="InterPro" id="IPR015911">
    <property type="entry name" value="Phosphoglycerate_kinase_CS"/>
</dbReference>
<evidence type="ECO:0000256" key="11">
    <source>
        <dbReference type="ARBA" id="ARBA00022840"/>
    </source>
</evidence>
<evidence type="ECO:0000256" key="5">
    <source>
        <dbReference type="ARBA" id="ARBA00013061"/>
    </source>
</evidence>
<name>A0A0G1PD96_9BACT</name>
<dbReference type="Proteomes" id="UP000034705">
    <property type="component" value="Unassembled WGS sequence"/>
</dbReference>
<evidence type="ECO:0000256" key="1">
    <source>
        <dbReference type="ARBA" id="ARBA00000642"/>
    </source>
</evidence>
<comment type="caution">
    <text evidence="13">Lacks conserved residue(s) required for the propagation of feature annotation.</text>
</comment>
<feature type="binding site" evidence="13">
    <location>
        <position position="39"/>
    </location>
    <ligand>
        <name>substrate</name>
    </ligand>
</feature>
<evidence type="ECO:0000256" key="8">
    <source>
        <dbReference type="ARBA" id="ARBA00022679"/>
    </source>
</evidence>
<keyword evidence="11 13" id="KW-0067">ATP-binding</keyword>
<evidence type="ECO:0000256" key="2">
    <source>
        <dbReference type="ARBA" id="ARBA00004838"/>
    </source>
</evidence>
<dbReference type="GO" id="GO:0005524">
    <property type="term" value="F:ATP binding"/>
    <property type="evidence" value="ECO:0007669"/>
    <property type="project" value="UniProtKB-KW"/>
</dbReference>
<evidence type="ECO:0000256" key="16">
    <source>
        <dbReference type="RuleBase" id="RU000532"/>
    </source>
</evidence>
<dbReference type="FunFam" id="3.40.50.1260:FF:000031">
    <property type="entry name" value="Phosphoglycerate kinase 1"/>
    <property type="match status" value="1"/>
</dbReference>
<proteinExistence type="inferred from homology"/>
<accession>A0A0G1PD96</accession>
<comment type="subcellular location">
    <subcellularLocation>
        <location evidence="13">Cytoplasm</location>
    </subcellularLocation>
</comment>
<organism evidence="17 18">
    <name type="scientific">Candidatus Uhrbacteria bacterium GW2011_GWF2_46_218</name>
    <dbReference type="NCBI Taxonomy" id="1619001"/>
    <lineage>
        <taxon>Bacteria</taxon>
        <taxon>Candidatus Uhriibacteriota</taxon>
    </lineage>
</organism>
<dbReference type="InterPro" id="IPR001576">
    <property type="entry name" value="Phosphoglycerate_kinase"/>
</dbReference>
<feature type="binding site" evidence="13 15">
    <location>
        <position position="323"/>
    </location>
    <ligand>
        <name>ATP</name>
        <dbReference type="ChEBI" id="CHEBI:30616"/>
    </ligand>
</feature>
<feature type="binding site" evidence="14">
    <location>
        <position position="121"/>
    </location>
    <ligand>
        <name>(2R)-3-phosphoglycerate</name>
        <dbReference type="ChEBI" id="CHEBI:58272"/>
    </ligand>
</feature>
<evidence type="ECO:0000256" key="7">
    <source>
        <dbReference type="ARBA" id="ARBA00022490"/>
    </source>
</evidence>
<evidence type="ECO:0000256" key="9">
    <source>
        <dbReference type="ARBA" id="ARBA00022741"/>
    </source>
</evidence>
<evidence type="ECO:0000256" key="14">
    <source>
        <dbReference type="PIRSR" id="PIRSR000724-1"/>
    </source>
</evidence>
<dbReference type="GO" id="GO:0005829">
    <property type="term" value="C:cytosol"/>
    <property type="evidence" value="ECO:0007669"/>
    <property type="project" value="TreeGrafter"/>
</dbReference>
<dbReference type="GO" id="GO:0006096">
    <property type="term" value="P:glycolytic process"/>
    <property type="evidence" value="ECO:0007669"/>
    <property type="project" value="UniProtKB-UniRule"/>
</dbReference>
<dbReference type="UniPathway" id="UPA00109">
    <property type="reaction ID" value="UER00185"/>
</dbReference>